<evidence type="ECO:0000256" key="5">
    <source>
        <dbReference type="SAM" id="MobiDB-lite"/>
    </source>
</evidence>
<dbReference type="RefSeq" id="YP_009092457.1">
    <property type="nucleotide sequence ID" value="NC_025293.1"/>
</dbReference>
<dbReference type="AlphaFoldDB" id="A0A096Y6T7"/>
<dbReference type="GO" id="GO:0003735">
    <property type="term" value="F:structural constituent of ribosome"/>
    <property type="evidence" value="ECO:0007669"/>
    <property type="project" value="InterPro"/>
</dbReference>
<keyword evidence="2 4" id="KW-0689">Ribosomal protein</keyword>
<dbReference type="PANTHER" id="PTHR10871">
    <property type="entry name" value="30S RIBOSOMAL PROTEIN S13/40S RIBOSOMAL PROTEIN S18"/>
    <property type="match status" value="1"/>
</dbReference>
<dbReference type="InterPro" id="IPR010979">
    <property type="entry name" value="Ribosomal_uS13-like_H2TH"/>
</dbReference>
<evidence type="ECO:0000256" key="2">
    <source>
        <dbReference type="ARBA" id="ARBA00022980"/>
    </source>
</evidence>
<feature type="compositionally biased region" description="Polar residues" evidence="5">
    <location>
        <begin position="103"/>
        <end position="116"/>
    </location>
</feature>
<dbReference type="GO" id="GO:0005739">
    <property type="term" value="C:mitochondrion"/>
    <property type="evidence" value="ECO:0007669"/>
    <property type="project" value="TreeGrafter"/>
</dbReference>
<dbReference type="PROSITE" id="PS50159">
    <property type="entry name" value="RIBOSOMAL_S13_2"/>
    <property type="match status" value="1"/>
</dbReference>
<proteinExistence type="inferred from homology"/>
<accession>A0A096Y6T7</accession>
<evidence type="ECO:0000313" key="6">
    <source>
        <dbReference type="EMBL" id="AIM52043.1"/>
    </source>
</evidence>
<name>A0A096Y6T7_9EUKA</name>
<dbReference type="Gene3D" id="4.10.910.10">
    <property type="entry name" value="30s ribosomal protein s13, domain 2"/>
    <property type="match status" value="1"/>
</dbReference>
<dbReference type="GeneID" id="20832926"/>
<reference evidence="6" key="2">
    <citation type="submission" date="2014-05" db="EMBL/GenBank/DDBJ databases">
        <authorList>
            <person name="Jackson C.J."/>
            <person name="Reyes-Prieto A."/>
        </authorList>
    </citation>
    <scope>NUCLEOTIDE SEQUENCE</scope>
    <source>
        <strain evidence="6">SAG 46.84</strain>
    </source>
</reference>
<sequence>MILGNIHLNDNESLGRALSRIFGIGNYVSKKICIQSGLVINLKVASLSKEQQVFLAKILTNLGYLIHNDLKLLKRNKIIDLVKNRSYRGYRHTKGYPVRGQRTRTNASTSLIKKFK</sequence>
<dbReference type="PANTHER" id="PTHR10871:SF1">
    <property type="entry name" value="SMALL RIBOSOMAL SUBUNIT PROTEIN US13M"/>
    <property type="match status" value="1"/>
</dbReference>
<dbReference type="SUPFAM" id="SSF46946">
    <property type="entry name" value="S13-like H2TH domain"/>
    <property type="match status" value="1"/>
</dbReference>
<dbReference type="GO" id="GO:0003723">
    <property type="term" value="F:RNA binding"/>
    <property type="evidence" value="ECO:0007669"/>
    <property type="project" value="InterPro"/>
</dbReference>
<evidence type="ECO:0000256" key="1">
    <source>
        <dbReference type="ARBA" id="ARBA00008080"/>
    </source>
</evidence>
<dbReference type="Pfam" id="PF00416">
    <property type="entry name" value="Ribosomal_S13"/>
    <property type="match status" value="1"/>
</dbReference>
<keyword evidence="6" id="KW-0496">Mitochondrion</keyword>
<dbReference type="Gene3D" id="1.10.8.50">
    <property type="match status" value="1"/>
</dbReference>
<dbReference type="EMBL" id="KJ867410">
    <property type="protein sequence ID" value="AIM52043.1"/>
    <property type="molecule type" value="Genomic_DNA"/>
</dbReference>
<keyword evidence="3 4" id="KW-0687">Ribonucleoprotein</keyword>
<comment type="similarity">
    <text evidence="1 4">Belongs to the universal ribosomal protein uS13 family.</text>
</comment>
<feature type="region of interest" description="Disordered" evidence="5">
    <location>
        <begin position="97"/>
        <end position="116"/>
    </location>
</feature>
<reference evidence="6" key="1">
    <citation type="journal article" date="2014" name="Genome Biol. Evol.">
        <title>The mitochondrial genomes of the glaucophytes Gloeochaete wittrockiana and Cyanoptyche gloeocystis: multilocus phylogenetics suggests a monophyletic archaeplastida.</title>
        <authorList>
            <person name="Jackson C."/>
            <person name="Reyes-Prieto A."/>
        </authorList>
    </citation>
    <scope>NUCLEOTIDE SEQUENCE</scope>
    <source>
        <strain evidence="6">SAG 46.84</strain>
    </source>
</reference>
<dbReference type="PROSITE" id="PS00646">
    <property type="entry name" value="RIBOSOMAL_S13_1"/>
    <property type="match status" value="1"/>
</dbReference>
<protein>
    <submittedName>
        <fullName evidence="6">Ribosomal protein S13</fullName>
    </submittedName>
</protein>
<geneLocation type="mitochondrion" evidence="6"/>
<dbReference type="PIRSF" id="PIRSF002134">
    <property type="entry name" value="Ribosomal_S13"/>
    <property type="match status" value="1"/>
</dbReference>
<evidence type="ECO:0000256" key="3">
    <source>
        <dbReference type="ARBA" id="ARBA00023274"/>
    </source>
</evidence>
<organism evidence="6">
    <name type="scientific">Gloeochaete wittrockiana</name>
    <dbReference type="NCBI Taxonomy" id="38269"/>
    <lineage>
        <taxon>Eukaryota</taxon>
        <taxon>Glaucocystophyceae</taxon>
        <taxon>Gloeochaetales</taxon>
        <taxon>Gloeochaetaceae</taxon>
        <taxon>Gloeochaete</taxon>
    </lineage>
</organism>
<dbReference type="GO" id="GO:0015935">
    <property type="term" value="C:small ribosomal subunit"/>
    <property type="evidence" value="ECO:0007669"/>
    <property type="project" value="TreeGrafter"/>
</dbReference>
<dbReference type="InterPro" id="IPR027437">
    <property type="entry name" value="Rbsml_uS13_C"/>
</dbReference>
<evidence type="ECO:0000256" key="4">
    <source>
        <dbReference type="RuleBase" id="RU003830"/>
    </source>
</evidence>
<gene>
    <name evidence="6" type="primary">rps13</name>
</gene>
<dbReference type="GO" id="GO:0006412">
    <property type="term" value="P:translation"/>
    <property type="evidence" value="ECO:0007669"/>
    <property type="project" value="InterPro"/>
</dbReference>
<dbReference type="InterPro" id="IPR018269">
    <property type="entry name" value="Ribosomal_uS13_CS"/>
</dbReference>
<dbReference type="InterPro" id="IPR001892">
    <property type="entry name" value="Ribosomal_uS13"/>
</dbReference>